<dbReference type="GO" id="GO:0008800">
    <property type="term" value="F:beta-lactamase activity"/>
    <property type="evidence" value="ECO:0007669"/>
    <property type="project" value="InterPro"/>
</dbReference>
<feature type="compositionally biased region" description="Low complexity" evidence="1">
    <location>
        <begin position="37"/>
        <end position="53"/>
    </location>
</feature>
<protein>
    <recommendedName>
        <fullName evidence="4">Serine hydrolase</fullName>
    </recommendedName>
</protein>
<dbReference type="RefSeq" id="WP_229881443.1">
    <property type="nucleotide sequence ID" value="NZ_BNAV01000015.1"/>
</dbReference>
<dbReference type="PANTHER" id="PTHR35333">
    <property type="entry name" value="BETA-LACTAMASE"/>
    <property type="match status" value="1"/>
</dbReference>
<evidence type="ECO:0008006" key="4">
    <source>
        <dbReference type="Google" id="ProtNLM"/>
    </source>
</evidence>
<dbReference type="EMBL" id="BNAV01000015">
    <property type="protein sequence ID" value="GHF82750.1"/>
    <property type="molecule type" value="Genomic_DNA"/>
</dbReference>
<evidence type="ECO:0000313" key="3">
    <source>
        <dbReference type="Proteomes" id="UP000658656"/>
    </source>
</evidence>
<dbReference type="PANTHER" id="PTHR35333:SF3">
    <property type="entry name" value="BETA-LACTAMASE-TYPE TRANSPEPTIDASE FOLD CONTAINING PROTEIN"/>
    <property type="match status" value="1"/>
</dbReference>
<reference evidence="2" key="2">
    <citation type="submission" date="2020-09" db="EMBL/GenBank/DDBJ databases">
        <authorList>
            <person name="Sun Q."/>
            <person name="Zhou Y."/>
        </authorList>
    </citation>
    <scope>NUCLEOTIDE SEQUENCE</scope>
    <source>
        <strain evidence="2">CGMCC 4.7679</strain>
    </source>
</reference>
<reference evidence="2" key="1">
    <citation type="journal article" date="2014" name="Int. J. Syst. Evol. Microbiol.">
        <title>Complete genome sequence of Corynebacterium casei LMG S-19264T (=DSM 44701T), isolated from a smear-ripened cheese.</title>
        <authorList>
            <consortium name="US DOE Joint Genome Institute (JGI-PGF)"/>
            <person name="Walter F."/>
            <person name="Albersmeier A."/>
            <person name="Kalinowski J."/>
            <person name="Ruckert C."/>
        </authorList>
    </citation>
    <scope>NUCLEOTIDE SEQUENCE</scope>
    <source>
        <strain evidence="2">CGMCC 4.7679</strain>
    </source>
</reference>
<dbReference type="Gene3D" id="3.40.710.10">
    <property type="entry name" value="DD-peptidase/beta-lactamase superfamily"/>
    <property type="match status" value="1"/>
</dbReference>
<accession>A0A8H9J660</accession>
<evidence type="ECO:0000313" key="2">
    <source>
        <dbReference type="EMBL" id="GHF82750.1"/>
    </source>
</evidence>
<dbReference type="SUPFAM" id="SSF56601">
    <property type="entry name" value="beta-lactamase/transpeptidase-like"/>
    <property type="match status" value="1"/>
</dbReference>
<dbReference type="GO" id="GO:0046677">
    <property type="term" value="P:response to antibiotic"/>
    <property type="evidence" value="ECO:0007669"/>
    <property type="project" value="InterPro"/>
</dbReference>
<dbReference type="Proteomes" id="UP000658656">
    <property type="component" value="Unassembled WGS sequence"/>
</dbReference>
<name>A0A8H9J660_9PSEU</name>
<comment type="caution">
    <text evidence="2">The sequence shown here is derived from an EMBL/GenBank/DDBJ whole genome shotgun (WGS) entry which is preliminary data.</text>
</comment>
<dbReference type="GO" id="GO:0030655">
    <property type="term" value="P:beta-lactam antibiotic catabolic process"/>
    <property type="evidence" value="ECO:0007669"/>
    <property type="project" value="InterPro"/>
</dbReference>
<gene>
    <name evidence="2" type="ORF">GCM10017566_66170</name>
</gene>
<dbReference type="InterPro" id="IPR012338">
    <property type="entry name" value="Beta-lactam/transpept-like"/>
</dbReference>
<organism evidence="2 3">
    <name type="scientific">Amycolatopsis bartoniae</name>
    <dbReference type="NCBI Taxonomy" id="941986"/>
    <lineage>
        <taxon>Bacteria</taxon>
        <taxon>Bacillati</taxon>
        <taxon>Actinomycetota</taxon>
        <taxon>Actinomycetes</taxon>
        <taxon>Pseudonocardiales</taxon>
        <taxon>Pseudonocardiaceae</taxon>
        <taxon>Amycolatopsis</taxon>
    </lineage>
</organism>
<feature type="region of interest" description="Disordered" evidence="1">
    <location>
        <begin position="37"/>
        <end position="73"/>
    </location>
</feature>
<dbReference type="AlphaFoldDB" id="A0A8H9J660"/>
<sequence>MKRAAAARAVLGAVAVGAAVMLVVSVVHDPAQVAAASAQVTTAEPTTETTAPALKTQSTPTPTPTPALSPAESAALAERVQQAVRRSVPGAKVGLEVFDRATGTTVTSLNADATFSSMSVVKLLIAIDLLARNDWALPDTATRNRITRMLSASDDAIASSFWVGDGGSAIITRDVELMGLTSTSSPATAGEWGDTKVTAADLVTVYRYLADDVPAAAHDLIYDALYHASRDGADGTDQYFGIPDGLPGTTWAIKQGWGSSGSTAYYNTTGLVGQDSRYVVVVLTSAPLGYYRALGRALTNGTAQLASVVSP</sequence>
<dbReference type="InterPro" id="IPR000871">
    <property type="entry name" value="Beta-lactam_class-A"/>
</dbReference>
<keyword evidence="3" id="KW-1185">Reference proteome</keyword>
<evidence type="ECO:0000256" key="1">
    <source>
        <dbReference type="SAM" id="MobiDB-lite"/>
    </source>
</evidence>
<proteinExistence type="predicted"/>